<dbReference type="AlphaFoldDB" id="A0A060HNR4"/>
<gene>
    <name evidence="2" type="ORF">NVIE_009780</name>
</gene>
<accession>A0A060HNR4</accession>
<dbReference type="PANTHER" id="PTHR34293:SF1">
    <property type="entry name" value="HTH-TYPE TRANSCRIPTIONAL REGULATOR TRMBL2"/>
    <property type="match status" value="1"/>
</dbReference>
<dbReference type="HOGENOM" id="CLU_484532_0_0_2"/>
<dbReference type="InterPro" id="IPR036390">
    <property type="entry name" value="WH_DNA-bd_sf"/>
</dbReference>
<evidence type="ECO:0000313" key="2">
    <source>
        <dbReference type="EMBL" id="AIC15206.1"/>
    </source>
</evidence>
<dbReference type="KEGG" id="nvn:NVIE_009780"/>
<evidence type="ECO:0000259" key="1">
    <source>
        <dbReference type="Pfam" id="PF01978"/>
    </source>
</evidence>
<name>A0A060HNR4_9ARCH</name>
<proteinExistence type="predicted"/>
<dbReference type="InterPro" id="IPR002831">
    <property type="entry name" value="Tscrpt_reg_TrmB_N"/>
</dbReference>
<protein>
    <submittedName>
        <fullName evidence="2">Putative transcriptional regulator, TrmB</fullName>
    </submittedName>
</protein>
<evidence type="ECO:0000313" key="3">
    <source>
        <dbReference type="Proteomes" id="UP000027093"/>
    </source>
</evidence>
<reference evidence="2 3" key="1">
    <citation type="journal article" date="2014" name="Int. J. Syst. Evol. Microbiol.">
        <title>Nitrososphaera viennensis gen. nov., sp. nov., an aerobic and mesophilic, ammonia-oxidizing archaeon from soil and a member of the archaeal phylum Thaumarchaeota.</title>
        <authorList>
            <person name="Stieglmeier M."/>
            <person name="Klingl A."/>
            <person name="Alves R.J."/>
            <person name="Rittmann S.K."/>
            <person name="Melcher M."/>
            <person name="Leisch N."/>
            <person name="Schleper C."/>
        </authorList>
    </citation>
    <scope>NUCLEOTIDE SEQUENCE [LARGE SCALE GENOMIC DNA]</scope>
    <source>
        <strain evidence="2">EN76</strain>
    </source>
</reference>
<dbReference type="InterPro" id="IPR051797">
    <property type="entry name" value="TrmB-like"/>
</dbReference>
<dbReference type="Pfam" id="PF01978">
    <property type="entry name" value="TrmB"/>
    <property type="match status" value="1"/>
</dbReference>
<dbReference type="Proteomes" id="UP000027093">
    <property type="component" value="Chromosome"/>
</dbReference>
<dbReference type="EMBL" id="CP007536">
    <property type="protein sequence ID" value="AIC15206.1"/>
    <property type="molecule type" value="Genomic_DNA"/>
</dbReference>
<sequence length="583" mass="64262">MPASTRTHIQICVYGYSYKPCKTRIATREYTGVSLENITKRFVDLGLSEEEATVLRDLYLAGESKAGDLARSSGLARIKVYRILDRLQGMNIVESTMGRPVIFSPIPPDSAIERLIEHAARKLETMQVAREEVIKELSRFKLQERPQVEAKYRIIQGKRQIYPWIAKMAASAGSEILAYVEREDLRKIYYTDIPEELAKARKRGVKVRILTDVDYSLAATVKDYAGYADIRHTRIPGMSILLVIDESELVVSATTKVEGATDVALWMNGKNFVAGIKGLLGESWENAISAQTRINIMKEGGKALQDILIVRGTQSIGEFYKGMLSRAKKKVLHISVPYDTEFFGTLASDSLAWAGRKVEMQVLTAIDGSSLGDIRDLGERCKIRHVDARAGVNITIVDGEEVMLTPAAGGAKSRSQSAIWSNVRDYVEHYRIMFDNLWSSSTAMPDRIVLVEAQAKVAEMASSMRRLLEGAGFRIQKAIKGTSGFVHEFSIVAAREHGTAVVVVDIAGPEKPDLQAAVIGFVVKCMDIKADSKLLVTLSDPAEMQASIKSFHSGITVAGAGDAEKALRKMIGVQEKQQQITTA</sequence>
<dbReference type="SUPFAM" id="SSF46785">
    <property type="entry name" value="Winged helix' DNA-binding domain"/>
    <property type="match status" value="1"/>
</dbReference>
<organism evidence="2 3">
    <name type="scientific">Nitrososphaera viennensis EN76</name>
    <dbReference type="NCBI Taxonomy" id="926571"/>
    <lineage>
        <taxon>Archaea</taxon>
        <taxon>Nitrososphaerota</taxon>
        <taxon>Nitrososphaeria</taxon>
        <taxon>Nitrososphaerales</taxon>
        <taxon>Nitrososphaeraceae</taxon>
        <taxon>Nitrososphaera</taxon>
    </lineage>
</organism>
<dbReference type="PANTHER" id="PTHR34293">
    <property type="entry name" value="HTH-TYPE TRANSCRIPTIONAL REGULATOR TRMBL2"/>
    <property type="match status" value="1"/>
</dbReference>
<dbReference type="Gene3D" id="1.10.10.10">
    <property type="entry name" value="Winged helix-like DNA-binding domain superfamily/Winged helix DNA-binding domain"/>
    <property type="match status" value="1"/>
</dbReference>
<feature type="domain" description="Transcription regulator TrmB N-terminal" evidence="1">
    <location>
        <begin position="44"/>
        <end position="108"/>
    </location>
</feature>
<keyword evidence="3" id="KW-1185">Reference proteome</keyword>
<dbReference type="Gene3D" id="3.30.870.10">
    <property type="entry name" value="Endonuclease Chain A"/>
    <property type="match status" value="1"/>
</dbReference>
<dbReference type="STRING" id="926571.NVIE_009780"/>
<dbReference type="InterPro" id="IPR036388">
    <property type="entry name" value="WH-like_DNA-bd_sf"/>
</dbReference>